<dbReference type="Proteomes" id="UP000016933">
    <property type="component" value="Unassembled WGS sequence"/>
</dbReference>
<proteinExistence type="predicted"/>
<reference evidence="2" key="1">
    <citation type="journal article" date="2012" name="PLoS Genet.">
        <title>The genomes of the fungal plant pathogens Cladosporium fulvum and Dothistroma septosporum reveal adaptation to different hosts and lifestyles but also signatures of common ancestry.</title>
        <authorList>
            <person name="de Wit P.J.G.M."/>
            <person name="van der Burgt A."/>
            <person name="Oekmen B."/>
            <person name="Stergiopoulos I."/>
            <person name="Abd-Elsalam K.A."/>
            <person name="Aerts A.L."/>
            <person name="Bahkali A.H."/>
            <person name="Beenen H.G."/>
            <person name="Chettri P."/>
            <person name="Cox M.P."/>
            <person name="Datema E."/>
            <person name="de Vries R.P."/>
            <person name="Dhillon B."/>
            <person name="Ganley A.R."/>
            <person name="Griffiths S.A."/>
            <person name="Guo Y."/>
            <person name="Hamelin R.C."/>
            <person name="Henrissat B."/>
            <person name="Kabir M.S."/>
            <person name="Jashni M.K."/>
            <person name="Kema G."/>
            <person name="Klaubauf S."/>
            <person name="Lapidus A."/>
            <person name="Levasseur A."/>
            <person name="Lindquist E."/>
            <person name="Mehrabi R."/>
            <person name="Ohm R.A."/>
            <person name="Owen T.J."/>
            <person name="Salamov A."/>
            <person name="Schwelm A."/>
            <person name="Schijlen E."/>
            <person name="Sun H."/>
            <person name="van den Burg H.A."/>
            <person name="van Ham R.C.H.J."/>
            <person name="Zhang S."/>
            <person name="Goodwin S.B."/>
            <person name="Grigoriev I.V."/>
            <person name="Collemare J."/>
            <person name="Bradshaw R.E."/>
        </authorList>
    </citation>
    <scope>NUCLEOTIDE SEQUENCE [LARGE SCALE GENOMIC DNA]</scope>
    <source>
        <strain evidence="2">NZE10 / CBS 128990</strain>
    </source>
</reference>
<dbReference type="EMBL" id="KB446538">
    <property type="protein sequence ID" value="EME45317.1"/>
    <property type="molecule type" value="Genomic_DNA"/>
</dbReference>
<dbReference type="HOGENOM" id="CLU_000288_138_5_1"/>
<dbReference type="STRING" id="675120.N1PPK9"/>
<protein>
    <recommendedName>
        <fullName evidence="3">Heterokaryon incompatibility domain-containing protein</fullName>
    </recommendedName>
</protein>
<keyword evidence="2" id="KW-1185">Reference proteome</keyword>
<evidence type="ECO:0008006" key="3">
    <source>
        <dbReference type="Google" id="ProtNLM"/>
    </source>
</evidence>
<evidence type="ECO:0000313" key="2">
    <source>
        <dbReference type="Proteomes" id="UP000016933"/>
    </source>
</evidence>
<dbReference type="AlphaFoldDB" id="N1PPK9"/>
<organism evidence="1 2">
    <name type="scientific">Dothistroma septosporum (strain NZE10 / CBS 128990)</name>
    <name type="common">Red band needle blight fungus</name>
    <name type="synonym">Mycosphaerella pini</name>
    <dbReference type="NCBI Taxonomy" id="675120"/>
    <lineage>
        <taxon>Eukaryota</taxon>
        <taxon>Fungi</taxon>
        <taxon>Dikarya</taxon>
        <taxon>Ascomycota</taxon>
        <taxon>Pezizomycotina</taxon>
        <taxon>Dothideomycetes</taxon>
        <taxon>Dothideomycetidae</taxon>
        <taxon>Mycosphaerellales</taxon>
        <taxon>Mycosphaerellaceae</taxon>
        <taxon>Dothistroma</taxon>
    </lineage>
</organism>
<evidence type="ECO:0000313" key="1">
    <source>
        <dbReference type="EMBL" id="EME45317.1"/>
    </source>
</evidence>
<gene>
    <name evidence="1" type="ORF">DOTSEDRAFT_79350</name>
</gene>
<accession>N1PPK9</accession>
<reference evidence="1 2" key="2">
    <citation type="journal article" date="2012" name="PLoS Pathog.">
        <title>Diverse lifestyles and strategies of plant pathogenesis encoded in the genomes of eighteen Dothideomycetes fungi.</title>
        <authorList>
            <person name="Ohm R.A."/>
            <person name="Feau N."/>
            <person name="Henrissat B."/>
            <person name="Schoch C.L."/>
            <person name="Horwitz B.A."/>
            <person name="Barry K.W."/>
            <person name="Condon B.J."/>
            <person name="Copeland A.C."/>
            <person name="Dhillon B."/>
            <person name="Glaser F."/>
            <person name="Hesse C.N."/>
            <person name="Kosti I."/>
            <person name="LaButti K."/>
            <person name="Lindquist E.A."/>
            <person name="Lucas S."/>
            <person name="Salamov A.A."/>
            <person name="Bradshaw R.E."/>
            <person name="Ciuffetti L."/>
            <person name="Hamelin R.C."/>
            <person name="Kema G.H.J."/>
            <person name="Lawrence C."/>
            <person name="Scott J.A."/>
            <person name="Spatafora J.W."/>
            <person name="Turgeon B.G."/>
            <person name="de Wit P.J.G.M."/>
            <person name="Zhong S."/>
            <person name="Goodwin S.B."/>
            <person name="Grigoriev I.V."/>
        </authorList>
    </citation>
    <scope>NUCLEOTIDE SEQUENCE [LARGE SCALE GENOMIC DNA]</scope>
    <source>
        <strain evidence="2">NZE10 / CBS 128990</strain>
    </source>
</reference>
<sequence length="199" mass="22498">MRLINVHTLETRDFGARVPSYAILSYDWAQHHDNISSTDHLIADIYTDRGYILLQAFCDFIKASNQALAAELDWRRTDWCYINKSQVDDKTSLELPDGVARLYETCTCYVVYLRDAAYPDPMTVTDQADDKNVLRHGAVLQELTIPPSVVLCNIEWYVLPVTDPDDDCALMADITGVPAWRLQRRRSIQVVGNNGTASG</sequence>
<name>N1PPK9_DOTSN</name>